<evidence type="ECO:0000256" key="5">
    <source>
        <dbReference type="ARBA" id="ARBA00022990"/>
    </source>
</evidence>
<protein>
    <recommendedName>
        <fullName evidence="9">Phosphatidylcholine transfer protein</fullName>
    </recommendedName>
    <alternativeName>
        <fullName evidence="11">START domain-containing protein 2</fullName>
    </alternativeName>
    <alternativeName>
        <fullName evidence="10">StAR-related lipid transfer protein 2</fullName>
    </alternativeName>
</protein>
<dbReference type="InterPro" id="IPR002913">
    <property type="entry name" value="START_lipid-bd_dom"/>
</dbReference>
<dbReference type="Pfam" id="PF01852">
    <property type="entry name" value="START"/>
    <property type="match status" value="1"/>
</dbReference>
<dbReference type="GO" id="GO:0031210">
    <property type="term" value="F:phosphatidylcholine binding"/>
    <property type="evidence" value="ECO:0007669"/>
    <property type="project" value="TreeGrafter"/>
</dbReference>
<accession>A0AAJ7TSJ1</accession>
<keyword evidence="5" id="KW-0007">Acetylation</keyword>
<evidence type="ECO:0000256" key="8">
    <source>
        <dbReference type="ARBA" id="ARBA00063535"/>
    </source>
</evidence>
<keyword evidence="3" id="KW-0963">Cytoplasm</keyword>
<dbReference type="InterPro" id="IPR023393">
    <property type="entry name" value="START-like_dom_sf"/>
</dbReference>
<evidence type="ECO:0000256" key="9">
    <source>
        <dbReference type="ARBA" id="ARBA00069061"/>
    </source>
</evidence>
<evidence type="ECO:0000313" key="13">
    <source>
        <dbReference type="Proteomes" id="UP001318040"/>
    </source>
</evidence>
<comment type="subcellular location">
    <subcellularLocation>
        <location evidence="1">Cytoplasm</location>
    </subcellularLocation>
</comment>
<evidence type="ECO:0000256" key="6">
    <source>
        <dbReference type="ARBA" id="ARBA00023055"/>
    </source>
</evidence>
<dbReference type="KEGG" id="pmrn:116949746"/>
<evidence type="ECO:0000256" key="7">
    <source>
        <dbReference type="ARBA" id="ARBA00023121"/>
    </source>
</evidence>
<evidence type="ECO:0000256" key="2">
    <source>
        <dbReference type="ARBA" id="ARBA00022448"/>
    </source>
</evidence>
<keyword evidence="6" id="KW-0445">Lipid transport</keyword>
<reference evidence="14" key="1">
    <citation type="submission" date="2025-08" db="UniProtKB">
        <authorList>
            <consortium name="RefSeq"/>
        </authorList>
    </citation>
    <scope>IDENTIFICATION</scope>
    <source>
        <tissue evidence="14">Sperm</tissue>
    </source>
</reference>
<feature type="domain" description="START" evidence="12">
    <location>
        <begin position="24"/>
        <end position="209"/>
    </location>
</feature>
<dbReference type="SMART" id="SM00234">
    <property type="entry name" value="START"/>
    <property type="match status" value="1"/>
</dbReference>
<proteinExistence type="predicted"/>
<gene>
    <name evidence="14" type="primary">PCTP</name>
</gene>
<dbReference type="Gene3D" id="3.30.530.20">
    <property type="match status" value="1"/>
</dbReference>
<dbReference type="PROSITE" id="PS50848">
    <property type="entry name" value="START"/>
    <property type="match status" value="1"/>
</dbReference>
<evidence type="ECO:0000256" key="1">
    <source>
        <dbReference type="ARBA" id="ARBA00004496"/>
    </source>
</evidence>
<dbReference type="InterPro" id="IPR051213">
    <property type="entry name" value="START_lipid_transfer"/>
</dbReference>
<evidence type="ECO:0000256" key="11">
    <source>
        <dbReference type="ARBA" id="ARBA00079049"/>
    </source>
</evidence>
<dbReference type="GO" id="GO:0005829">
    <property type="term" value="C:cytosol"/>
    <property type="evidence" value="ECO:0007669"/>
    <property type="project" value="UniProtKB-ARBA"/>
</dbReference>
<evidence type="ECO:0000256" key="10">
    <source>
        <dbReference type="ARBA" id="ARBA00077188"/>
    </source>
</evidence>
<dbReference type="GeneID" id="116949746"/>
<evidence type="ECO:0000259" key="12">
    <source>
        <dbReference type="PROSITE" id="PS50848"/>
    </source>
</evidence>
<dbReference type="SUPFAM" id="SSF55961">
    <property type="entry name" value="Bet v1-like"/>
    <property type="match status" value="1"/>
</dbReference>
<evidence type="ECO:0000256" key="4">
    <source>
        <dbReference type="ARBA" id="ARBA00022553"/>
    </source>
</evidence>
<dbReference type="AlphaFoldDB" id="A0AAJ7TSJ1"/>
<dbReference type="FunFam" id="3.30.530.20:FF:000017">
    <property type="entry name" value="Phosphatidylcholine transfer protein, putative"/>
    <property type="match status" value="1"/>
</dbReference>
<dbReference type="PANTHER" id="PTHR19308">
    <property type="entry name" value="PHOSPHATIDYLCHOLINE TRANSFER PROTEIN"/>
    <property type="match status" value="1"/>
</dbReference>
<name>A0AAJ7TSJ1_PETMA</name>
<dbReference type="GO" id="GO:0008525">
    <property type="term" value="F:phosphatidylcholine transporter activity"/>
    <property type="evidence" value="ECO:0007669"/>
    <property type="project" value="TreeGrafter"/>
</dbReference>
<dbReference type="RefSeq" id="XP_032823272.1">
    <property type="nucleotide sequence ID" value="XM_032967381.1"/>
</dbReference>
<keyword evidence="4" id="KW-0597">Phosphoprotein</keyword>
<dbReference type="PANTHER" id="PTHR19308:SF39">
    <property type="entry name" value="PHOSPHATIDYLCHOLINE TRANSFER PROTEIN"/>
    <property type="match status" value="1"/>
</dbReference>
<dbReference type="CTD" id="58488"/>
<evidence type="ECO:0000256" key="3">
    <source>
        <dbReference type="ARBA" id="ARBA00022490"/>
    </source>
</evidence>
<dbReference type="Proteomes" id="UP001318040">
    <property type="component" value="Chromosome 37"/>
</dbReference>
<keyword evidence="7" id="KW-0446">Lipid-binding</keyword>
<keyword evidence="2" id="KW-0813">Transport</keyword>
<organism evidence="13 14">
    <name type="scientific">Petromyzon marinus</name>
    <name type="common">Sea lamprey</name>
    <dbReference type="NCBI Taxonomy" id="7757"/>
    <lineage>
        <taxon>Eukaryota</taxon>
        <taxon>Metazoa</taxon>
        <taxon>Chordata</taxon>
        <taxon>Craniata</taxon>
        <taxon>Vertebrata</taxon>
        <taxon>Cyclostomata</taxon>
        <taxon>Hyperoartia</taxon>
        <taxon>Petromyzontiformes</taxon>
        <taxon>Petromyzontidae</taxon>
        <taxon>Petromyzon</taxon>
    </lineage>
</organism>
<comment type="subunit">
    <text evidence="8">Interacts with ACOT13/THEM2.</text>
</comment>
<sequence>MHAARFPESLYTDACAQLEAPRLEGGWEFFVESSGIKIHRFYREHSGLYEYKVFGDLPDAGPQLYADVYMDLQYRRTWDSYVKELYERDHAGEKVVYWEVKYPFPLSNRDYVYTRERREIEVGGQTVWVVVAKSANVPGIVEKAGVVRVADYQQSLALTSNGKHGTKVFMHYYDNPGGMIPSWLINWAAKSGVPAFLTDMQKACRGYRDYCQKAGKPL</sequence>
<keyword evidence="13" id="KW-1185">Reference proteome</keyword>
<evidence type="ECO:0000313" key="14">
    <source>
        <dbReference type="RefSeq" id="XP_032823272.1"/>
    </source>
</evidence>